<evidence type="ECO:0000256" key="1">
    <source>
        <dbReference type="SAM" id="SignalP"/>
    </source>
</evidence>
<protein>
    <submittedName>
        <fullName evidence="2">Uncharacterized protein</fullName>
    </submittedName>
</protein>
<feature type="chain" id="PRO_5013875531" evidence="1">
    <location>
        <begin position="23"/>
        <end position="143"/>
    </location>
</feature>
<dbReference type="OrthoDB" id="2910287at2759"/>
<name>A0A2G5HSU8_CERBT</name>
<evidence type="ECO:0000313" key="3">
    <source>
        <dbReference type="EMBL" id="WPB07580.1"/>
    </source>
</evidence>
<sequence length="143" mass="15493">MRSISALPFAIAVLLLHTTVLAFPTFSLTDITARLGLERRKITKILAPTVVGLYVCTDADWKGTCKDLRNGPGLCINFQEPFAANISSLGPDSEVSGCTLYEKEDCDLSGEFVANIKKPGLANLGSSPQAGRYNDNLRSYVCY</sequence>
<keyword evidence="1" id="KW-0732">Signal</keyword>
<evidence type="ECO:0000313" key="2">
    <source>
        <dbReference type="EMBL" id="PIA95598.1"/>
    </source>
</evidence>
<accession>A0A2G5HSU8</accession>
<keyword evidence="5" id="KW-1185">Reference proteome</keyword>
<evidence type="ECO:0000313" key="4">
    <source>
        <dbReference type="Proteomes" id="UP000230605"/>
    </source>
</evidence>
<dbReference type="EMBL" id="CP134191">
    <property type="protein sequence ID" value="WPB07580.1"/>
    <property type="molecule type" value="Genomic_DNA"/>
</dbReference>
<gene>
    <name evidence="2" type="ORF">CB0940_10848</name>
    <name evidence="3" type="ORF">RHO25_012241</name>
</gene>
<dbReference type="AlphaFoldDB" id="A0A2G5HSU8"/>
<evidence type="ECO:0000313" key="5">
    <source>
        <dbReference type="Proteomes" id="UP001302367"/>
    </source>
</evidence>
<organism evidence="2 4">
    <name type="scientific">Cercospora beticola</name>
    <name type="common">Sugarbeet leaf spot fungus</name>
    <dbReference type="NCBI Taxonomy" id="122368"/>
    <lineage>
        <taxon>Eukaryota</taxon>
        <taxon>Fungi</taxon>
        <taxon>Dikarya</taxon>
        <taxon>Ascomycota</taxon>
        <taxon>Pezizomycotina</taxon>
        <taxon>Dothideomycetes</taxon>
        <taxon>Dothideomycetidae</taxon>
        <taxon>Mycosphaerellales</taxon>
        <taxon>Mycosphaerellaceae</taxon>
        <taxon>Cercospora</taxon>
    </lineage>
</organism>
<dbReference type="EMBL" id="LKMD01000103">
    <property type="protein sequence ID" value="PIA95598.1"/>
    <property type="molecule type" value="Genomic_DNA"/>
</dbReference>
<dbReference type="Proteomes" id="UP001302367">
    <property type="component" value="Chromosome 8"/>
</dbReference>
<reference evidence="3 5" key="2">
    <citation type="submission" date="2023-09" db="EMBL/GenBank/DDBJ databases">
        <title>Complete-Gapless Cercospora beticola genome.</title>
        <authorList>
            <person name="Wyatt N.A."/>
            <person name="Spanner R.E."/>
            <person name="Bolton M.D."/>
        </authorList>
    </citation>
    <scope>NUCLEOTIDE SEQUENCE [LARGE SCALE GENOMIC DNA]</scope>
    <source>
        <strain evidence="3">Cb09-40</strain>
    </source>
</reference>
<proteinExistence type="predicted"/>
<feature type="signal peptide" evidence="1">
    <location>
        <begin position="1"/>
        <end position="22"/>
    </location>
</feature>
<dbReference type="Proteomes" id="UP000230605">
    <property type="component" value="Chromosome 8"/>
</dbReference>
<reference evidence="2 4" key="1">
    <citation type="submission" date="2015-10" db="EMBL/GenBank/DDBJ databases">
        <title>The cercosporin biosynthetic gene cluster was horizontally transferred to several fungal lineages and shown to be expanded in Cercospora beticola based on microsynteny with recipient genomes.</title>
        <authorList>
            <person name="De Jonge R."/>
            <person name="Ebert M.K."/>
            <person name="Suttle J.C."/>
            <person name="Jurick Ii W.M."/>
            <person name="Secor G.A."/>
            <person name="Thomma B.P."/>
            <person name="Van De Peer Y."/>
            <person name="Bolton M.D."/>
        </authorList>
    </citation>
    <scope>NUCLEOTIDE SEQUENCE [LARGE SCALE GENOMIC DNA]</scope>
    <source>
        <strain evidence="2 4">09-40</strain>
    </source>
</reference>